<evidence type="ECO:0000313" key="1">
    <source>
        <dbReference type="EMBL" id="XAE53604.1"/>
    </source>
</evidence>
<dbReference type="RefSeq" id="WP_342706361.1">
    <property type="nucleotide sequence ID" value="NZ_CP109823.1"/>
</dbReference>
<organism evidence="1 2">
    <name type="scientific">Burkholderia arboris</name>
    <dbReference type="NCBI Taxonomy" id="488730"/>
    <lineage>
        <taxon>Bacteria</taxon>
        <taxon>Pseudomonadati</taxon>
        <taxon>Pseudomonadota</taxon>
        <taxon>Betaproteobacteria</taxon>
        <taxon>Burkholderiales</taxon>
        <taxon>Burkholderiaceae</taxon>
        <taxon>Burkholderia</taxon>
        <taxon>Burkholderia cepacia complex</taxon>
    </lineage>
</organism>
<evidence type="ECO:0000313" key="2">
    <source>
        <dbReference type="Proteomes" id="UP001448498"/>
    </source>
</evidence>
<proteinExistence type="predicted"/>
<dbReference type="Proteomes" id="UP001448498">
    <property type="component" value="Chromosome 2"/>
</dbReference>
<reference evidence="1 2" key="1">
    <citation type="submission" date="2022-10" db="EMBL/GenBank/DDBJ databases">
        <title>Genomic of Burkholderia cepacia PN-1.</title>
        <authorList>
            <person name="Yang Y."/>
            <person name="Guan H."/>
            <person name="Huang J."/>
        </authorList>
    </citation>
    <scope>NUCLEOTIDE SEQUENCE [LARGE SCALE GENOMIC DNA]</scope>
    <source>
        <strain evidence="1 2">PN-1</strain>
    </source>
</reference>
<gene>
    <name evidence="1" type="ORF">OHZ10_33785</name>
</gene>
<keyword evidence="2" id="KW-1185">Reference proteome</keyword>
<accession>A0ABZ3DY52</accession>
<protein>
    <submittedName>
        <fullName evidence="1">Uncharacterized protein</fullName>
    </submittedName>
</protein>
<sequence>MTGCHKRDVVPGDGACGVVHEHGAEGVQPTARSGDRRGDANWAWAKSGAGYDWMDHAPLFEHRD</sequence>
<name>A0ABZ3DY52_9BURK</name>
<dbReference type="EMBL" id="CP109823">
    <property type="protein sequence ID" value="XAE53604.1"/>
    <property type="molecule type" value="Genomic_DNA"/>
</dbReference>